<feature type="transmembrane region" description="Helical" evidence="1">
    <location>
        <begin position="6"/>
        <end position="25"/>
    </location>
</feature>
<evidence type="ECO:0000313" key="2">
    <source>
        <dbReference type="EMBL" id="PWN62321.1"/>
    </source>
</evidence>
<keyword evidence="1" id="KW-1133">Transmembrane helix</keyword>
<evidence type="ECO:0000256" key="1">
    <source>
        <dbReference type="SAM" id="Phobius"/>
    </source>
</evidence>
<gene>
    <name evidence="2" type="ORF">C1638_017670</name>
</gene>
<sequence>MILFLIAYILLLPLTVINFFVVLFTSKDHAKGYFRTTALNIDKFGNREFRKLWNLTLIIHTGYQFGNPEETISSALGKNERDGTLSGVGKGLAWILNTIDKDHCSKSINNFLTT</sequence>
<keyword evidence="3" id="KW-1185">Reference proteome</keyword>
<dbReference type="Proteomes" id="UP000236182">
    <property type="component" value="Unassembled WGS sequence"/>
</dbReference>
<evidence type="ECO:0000313" key="3">
    <source>
        <dbReference type="Proteomes" id="UP000236182"/>
    </source>
</evidence>
<keyword evidence="1" id="KW-0472">Membrane</keyword>
<protein>
    <submittedName>
        <fullName evidence="2">Uncharacterized protein</fullName>
    </submittedName>
</protein>
<keyword evidence="1" id="KW-0812">Transmembrane</keyword>
<reference evidence="2" key="1">
    <citation type="submission" date="2018-04" db="EMBL/GenBank/DDBJ databases">
        <title>Draft Genome Sequences of Chryseobacterium lactis NCTC11390T isolated from milk, Chryseobacterium oncorhynchi 701B-08T from rainbow trout, and Chryseobacterium viscerum 687B-08T from diseased fish.</title>
        <authorList>
            <person name="Jeong J.-J."/>
            <person name="Lee Y.J."/>
            <person name="Pathiraja D."/>
            <person name="Park B."/>
            <person name="Choi I.-G."/>
            <person name="Kim K.D."/>
        </authorList>
    </citation>
    <scope>NUCLEOTIDE SEQUENCE [LARGE SCALE GENOMIC DNA]</scope>
    <source>
        <strain evidence="2">701B-08</strain>
    </source>
</reference>
<dbReference type="OrthoDB" id="3532303at2"/>
<name>A0A316WLM3_9FLAO</name>
<comment type="caution">
    <text evidence="2">The sequence shown here is derived from an EMBL/GenBank/DDBJ whole genome shotgun (WGS) entry which is preliminary data.</text>
</comment>
<accession>A0A316WLM3</accession>
<dbReference type="EMBL" id="PPEI02000005">
    <property type="protein sequence ID" value="PWN62321.1"/>
    <property type="molecule type" value="Genomic_DNA"/>
</dbReference>
<organism evidence="2 3">
    <name type="scientific">Chryseobacterium oncorhynchi</name>
    <dbReference type="NCBI Taxonomy" id="741074"/>
    <lineage>
        <taxon>Bacteria</taxon>
        <taxon>Pseudomonadati</taxon>
        <taxon>Bacteroidota</taxon>
        <taxon>Flavobacteriia</taxon>
        <taxon>Flavobacteriales</taxon>
        <taxon>Weeksellaceae</taxon>
        <taxon>Chryseobacterium group</taxon>
        <taxon>Chryseobacterium</taxon>
    </lineage>
</organism>
<proteinExistence type="predicted"/>
<dbReference type="AlphaFoldDB" id="A0A316WLM3"/>
<dbReference type="RefSeq" id="WP_109623180.1">
    <property type="nucleotide sequence ID" value="NZ_PPEI02000005.1"/>
</dbReference>